<dbReference type="RefSeq" id="WP_073709289.1">
    <property type="nucleotide sequence ID" value="NZ_MQSU01000003.1"/>
</dbReference>
<dbReference type="PIRSF" id="PIRSF002741">
    <property type="entry name" value="MppA"/>
    <property type="match status" value="1"/>
</dbReference>
<dbReference type="OrthoDB" id="9801912at2"/>
<dbReference type="PANTHER" id="PTHR30290:SF83">
    <property type="entry name" value="ABC TRANSPORTER SUBSTRATE-BINDING PROTEIN"/>
    <property type="match status" value="1"/>
</dbReference>
<dbReference type="InterPro" id="IPR039424">
    <property type="entry name" value="SBP_5"/>
</dbReference>
<name>A0A1Q5PLK5_9ACTO</name>
<comment type="caution">
    <text evidence="3">The sequence shown here is derived from an EMBL/GenBank/DDBJ whole genome shotgun (WGS) entry which is preliminary data.</text>
</comment>
<dbReference type="GO" id="GO:0042597">
    <property type="term" value="C:periplasmic space"/>
    <property type="evidence" value="ECO:0007669"/>
    <property type="project" value="UniProtKB-ARBA"/>
</dbReference>
<evidence type="ECO:0000259" key="2">
    <source>
        <dbReference type="Pfam" id="PF00496"/>
    </source>
</evidence>
<reference evidence="3 4" key="1">
    <citation type="submission" date="2016-11" db="EMBL/GenBank/DDBJ databases">
        <title>Actinomyces gypaetusis sp. nov. isolated from the vulture Gypaetus barbatus in Qinghai Tibet Plateau China.</title>
        <authorList>
            <person name="Meng X."/>
        </authorList>
    </citation>
    <scope>NUCLEOTIDE SEQUENCE [LARGE SCALE GENOMIC DNA]</scope>
    <source>
        <strain evidence="3 4">VUL4_2</strain>
    </source>
</reference>
<dbReference type="Gene3D" id="3.10.105.10">
    <property type="entry name" value="Dipeptide-binding Protein, Domain 3"/>
    <property type="match status" value="1"/>
</dbReference>
<dbReference type="Gene3D" id="3.40.190.10">
    <property type="entry name" value="Periplasmic binding protein-like II"/>
    <property type="match status" value="1"/>
</dbReference>
<dbReference type="PROSITE" id="PS51257">
    <property type="entry name" value="PROKAR_LIPOPROTEIN"/>
    <property type="match status" value="1"/>
</dbReference>
<feature type="signal peptide" evidence="1">
    <location>
        <begin position="1"/>
        <end position="25"/>
    </location>
</feature>
<organism evidence="3 4">
    <name type="scientific">Boudabousia liubingyangii</name>
    <dbReference type="NCBI Taxonomy" id="1921764"/>
    <lineage>
        <taxon>Bacteria</taxon>
        <taxon>Bacillati</taxon>
        <taxon>Actinomycetota</taxon>
        <taxon>Actinomycetes</taxon>
        <taxon>Actinomycetales</taxon>
        <taxon>Actinomycetaceae</taxon>
        <taxon>Boudabousia</taxon>
    </lineage>
</organism>
<dbReference type="GO" id="GO:1904680">
    <property type="term" value="F:peptide transmembrane transporter activity"/>
    <property type="evidence" value="ECO:0007669"/>
    <property type="project" value="TreeGrafter"/>
</dbReference>
<evidence type="ECO:0000256" key="1">
    <source>
        <dbReference type="SAM" id="SignalP"/>
    </source>
</evidence>
<protein>
    <submittedName>
        <fullName evidence="3">ABC transporter substrate-binding protein</fullName>
    </submittedName>
</protein>
<dbReference type="GO" id="GO:0015833">
    <property type="term" value="P:peptide transport"/>
    <property type="evidence" value="ECO:0007669"/>
    <property type="project" value="TreeGrafter"/>
</dbReference>
<dbReference type="EMBL" id="MQSV01000003">
    <property type="protein sequence ID" value="OKL47929.1"/>
    <property type="molecule type" value="Genomic_DNA"/>
</dbReference>
<dbReference type="GO" id="GO:0043190">
    <property type="term" value="C:ATP-binding cassette (ABC) transporter complex"/>
    <property type="evidence" value="ECO:0007669"/>
    <property type="project" value="InterPro"/>
</dbReference>
<feature type="chain" id="PRO_5038728150" evidence="1">
    <location>
        <begin position="26"/>
        <end position="564"/>
    </location>
</feature>
<dbReference type="SUPFAM" id="SSF53850">
    <property type="entry name" value="Periplasmic binding protein-like II"/>
    <property type="match status" value="1"/>
</dbReference>
<dbReference type="Pfam" id="PF00496">
    <property type="entry name" value="SBP_bac_5"/>
    <property type="match status" value="1"/>
</dbReference>
<keyword evidence="1" id="KW-0732">Signal</keyword>
<feature type="domain" description="Solute-binding protein family 5" evidence="2">
    <location>
        <begin position="97"/>
        <end position="480"/>
    </location>
</feature>
<gene>
    <name evidence="3" type="ORF">BSR29_05460</name>
</gene>
<accession>A0A1Q5PLK5</accession>
<proteinExistence type="predicted"/>
<dbReference type="STRING" id="1921764.BSR28_05955"/>
<dbReference type="InterPro" id="IPR000914">
    <property type="entry name" value="SBP_5_dom"/>
</dbReference>
<dbReference type="PANTHER" id="PTHR30290">
    <property type="entry name" value="PERIPLASMIC BINDING COMPONENT OF ABC TRANSPORTER"/>
    <property type="match status" value="1"/>
</dbReference>
<evidence type="ECO:0000313" key="4">
    <source>
        <dbReference type="Proteomes" id="UP000186785"/>
    </source>
</evidence>
<dbReference type="InterPro" id="IPR030678">
    <property type="entry name" value="Peptide/Ni-bd"/>
</dbReference>
<sequence length="564" mass="61353">MRKLASRKKKIAAFAALALSLSACANTGLGVDGPTALEKQILPTIEPVHKGGTLTILDSAKDPGFDPARSQSLAVTSAGLVHRRLTTWQILPGQEPKVVPDLATDTGRVSPDGKTWEFTLKDDLKFEDGTPITSADIKYGLERSFAPTLSGGLGYHKTLLANTDGYKGPYEGAHLDSIETPDEKTIRFHLRIPYGDWPWITSLPAFAPVPKAKDNPEGYARAPIASGPYRIAEYRTGVFVQMERNPYWSNDDVRLAGPDHIKFSLGNDPVVSAQKLIYGQAQYEDTFSSSKVPAAQLITAAQSEVVGQRLQIPDPGPLLYLAINTKQVKDVHVRRAFNYAIDKSAVNKAAGGQLAGAIATTLITPGIPGREKFDLYPAPPTGDLDKAREELKQAQDVPKRPLVLITKNKNEDVLRAEAVARSISQLGLKVRIEPVESSVYSERTTQGPGDTYDMAIASWNPDFPAANSNIQPLYASSESGGGGSNRSRFEDPKIDEMISAASAELDPEKAKQMWAATDRAIMELAPSVPLVYQRFSYLRGRNVTNFYVGSFPSYPNYLIVGVKP</sequence>
<dbReference type="CDD" id="cd08506">
    <property type="entry name" value="PBP2_clavulanate_OppA2"/>
    <property type="match status" value="1"/>
</dbReference>
<evidence type="ECO:0000313" key="3">
    <source>
        <dbReference type="EMBL" id="OKL47929.1"/>
    </source>
</evidence>
<dbReference type="Proteomes" id="UP000186785">
    <property type="component" value="Unassembled WGS sequence"/>
</dbReference>
<keyword evidence="4" id="KW-1185">Reference proteome</keyword>
<dbReference type="AlphaFoldDB" id="A0A1Q5PLK5"/>